<evidence type="ECO:0000256" key="2">
    <source>
        <dbReference type="ARBA" id="ARBA00022475"/>
    </source>
</evidence>
<evidence type="ECO:0000313" key="7">
    <source>
        <dbReference type="EMBL" id="MBY4894360.1"/>
    </source>
</evidence>
<dbReference type="Proteomes" id="UP000693972">
    <property type="component" value="Unassembled WGS sequence"/>
</dbReference>
<keyword evidence="5 6" id="KW-0472">Membrane</keyword>
<feature type="transmembrane region" description="Helical" evidence="6">
    <location>
        <begin position="199"/>
        <end position="221"/>
    </location>
</feature>
<comment type="subcellular location">
    <subcellularLocation>
        <location evidence="1">Cell membrane</location>
        <topology evidence="1">Multi-pass membrane protein</topology>
    </subcellularLocation>
</comment>
<keyword evidence="3 6" id="KW-0812">Transmembrane</keyword>
<organism evidence="8">
    <name type="scientific">Gymnodinialimonas phycosphaerae</name>
    <dbReference type="NCBI Taxonomy" id="2841589"/>
    <lineage>
        <taxon>Bacteria</taxon>
        <taxon>Pseudomonadati</taxon>
        <taxon>Pseudomonadota</taxon>
        <taxon>Alphaproteobacteria</taxon>
        <taxon>Rhodobacterales</taxon>
        <taxon>Paracoccaceae</taxon>
        <taxon>Gymnodinialimonas</taxon>
    </lineage>
</organism>
<accession>A0A975TZ13</accession>
<feature type="transmembrane region" description="Helical" evidence="6">
    <location>
        <begin position="269"/>
        <end position="292"/>
    </location>
</feature>
<evidence type="ECO:0000256" key="1">
    <source>
        <dbReference type="ARBA" id="ARBA00004651"/>
    </source>
</evidence>
<keyword evidence="4 6" id="KW-1133">Transmembrane helix</keyword>
<feature type="transmembrane region" description="Helical" evidence="6">
    <location>
        <begin position="118"/>
        <end position="138"/>
    </location>
</feature>
<gene>
    <name evidence="7" type="ORF">KUL25_16505</name>
    <name evidence="8" type="ORF">KUL25_16510</name>
</gene>
<evidence type="ECO:0000256" key="6">
    <source>
        <dbReference type="SAM" id="Phobius"/>
    </source>
</evidence>
<feature type="transmembrane region" description="Helical" evidence="6">
    <location>
        <begin position="227"/>
        <end position="249"/>
    </location>
</feature>
<evidence type="ECO:0000256" key="5">
    <source>
        <dbReference type="ARBA" id="ARBA00023136"/>
    </source>
</evidence>
<evidence type="ECO:0000256" key="4">
    <source>
        <dbReference type="ARBA" id="ARBA00022989"/>
    </source>
</evidence>
<dbReference type="PANTHER" id="PTHR40277">
    <property type="entry name" value="BLL5419 PROTEIN"/>
    <property type="match status" value="1"/>
</dbReference>
<dbReference type="AlphaFoldDB" id="A0A975TZ13"/>
<keyword evidence="9" id="KW-1185">Reference proteome</keyword>
<dbReference type="EMBL" id="JAIMBW010000001">
    <property type="protein sequence ID" value="MBY4894360.1"/>
    <property type="molecule type" value="Genomic_DNA"/>
</dbReference>
<evidence type="ECO:0000313" key="9">
    <source>
        <dbReference type="Proteomes" id="UP000693972"/>
    </source>
</evidence>
<evidence type="ECO:0000256" key="3">
    <source>
        <dbReference type="ARBA" id="ARBA00022692"/>
    </source>
</evidence>
<protein>
    <submittedName>
        <fullName evidence="8">Flippase-like domain-containing protein</fullName>
    </submittedName>
</protein>
<name>A0A975TZ13_9RHOB</name>
<proteinExistence type="predicted"/>
<dbReference type="GO" id="GO:0005886">
    <property type="term" value="C:plasma membrane"/>
    <property type="evidence" value="ECO:0007669"/>
    <property type="project" value="UniProtKB-SubCell"/>
</dbReference>
<feature type="transmembrane region" description="Helical" evidence="6">
    <location>
        <begin position="144"/>
        <end position="167"/>
    </location>
</feature>
<dbReference type="Pfam" id="PF03706">
    <property type="entry name" value="LPG_synthase_TM"/>
    <property type="match status" value="1"/>
</dbReference>
<dbReference type="PANTHER" id="PTHR40277:SF1">
    <property type="entry name" value="BLL5419 PROTEIN"/>
    <property type="match status" value="1"/>
</dbReference>
<keyword evidence="2" id="KW-1003">Cell membrane</keyword>
<dbReference type="EMBL" id="CP078073">
    <property type="protein sequence ID" value="QXL90090.1"/>
    <property type="molecule type" value="Genomic_DNA"/>
</dbReference>
<reference evidence="8 9" key="1">
    <citation type="submission" date="2021-07" db="EMBL/GenBank/DDBJ databases">
        <title>Karlodiniumbacter phycospheric gen. nov., sp. nov., a phycosphere bacterium isolated from karlodinium veneficum.</title>
        <authorList>
            <person name="Peng Y."/>
            <person name="Jiang L."/>
            <person name="Lee J."/>
        </authorList>
    </citation>
    <scope>NUCLEOTIDE SEQUENCE</scope>
    <source>
        <strain evidence="8 9">N5</strain>
    </source>
</reference>
<evidence type="ECO:0000313" key="8">
    <source>
        <dbReference type="EMBL" id="QXL90090.1"/>
    </source>
</evidence>
<sequence>MLRAVQALVLAVIVWLLWRAVDWRAALGLLQSADPRWLVAAALALTVQTVLSALRWRLTAARLGIVIPVPEALREYYLSQVVNQSLPGGVVGDASRAVRARAQAGLIASGQAVVFERLAGQMGLLAVLAFGLVLALFVPTGMTWPLWLIVPVALGAATLVIVVLGLWMQAPAPTGLGQSIQSFRHAVLAREVLPQQMSLSFCTALCNIAAFGFCGMALGVAVPPLAAISLVPLILIAMVLPLSISGWGLREGAATVLFPLVGASMSEGLAVSVAFGLVFLSTVVPGLLLTWMRPNAPVFGRR</sequence>
<dbReference type="InterPro" id="IPR022791">
    <property type="entry name" value="L-PG_synthase/AglD"/>
</dbReference>